<name>X0W110_9ZZZZ</name>
<dbReference type="SUPFAM" id="SSF51658">
    <property type="entry name" value="Xylose isomerase-like"/>
    <property type="match status" value="1"/>
</dbReference>
<organism evidence="1">
    <name type="scientific">marine sediment metagenome</name>
    <dbReference type="NCBI Taxonomy" id="412755"/>
    <lineage>
        <taxon>unclassified sequences</taxon>
        <taxon>metagenomes</taxon>
        <taxon>ecological metagenomes</taxon>
    </lineage>
</organism>
<dbReference type="Gene3D" id="3.20.20.150">
    <property type="entry name" value="Divalent-metal-dependent TIM barrel enzymes"/>
    <property type="match status" value="1"/>
</dbReference>
<protein>
    <recommendedName>
        <fullName evidence="2">Xylose isomerase-like TIM barrel domain-containing protein</fullName>
    </recommendedName>
</protein>
<evidence type="ECO:0000313" key="1">
    <source>
        <dbReference type="EMBL" id="GAG06426.1"/>
    </source>
</evidence>
<feature type="non-terminal residue" evidence="1">
    <location>
        <position position="123"/>
    </location>
</feature>
<evidence type="ECO:0008006" key="2">
    <source>
        <dbReference type="Google" id="ProtNLM"/>
    </source>
</evidence>
<dbReference type="InterPro" id="IPR036237">
    <property type="entry name" value="Xyl_isomerase-like_sf"/>
</dbReference>
<sequence>MTVPVALQLYSVREALAKDFVGVIKKVADIGYVGVEPIFSLPGTTTTEATKLFKELGLEVPSAHAPLPIGEDANRVLDFMAAMGCQRIVSGKGPDSFETMGLIQRTCDLFNEAHVVAAETGME</sequence>
<dbReference type="AlphaFoldDB" id="X0W110"/>
<comment type="caution">
    <text evidence="1">The sequence shown here is derived from an EMBL/GenBank/DDBJ whole genome shotgun (WGS) entry which is preliminary data.</text>
</comment>
<accession>X0W110</accession>
<dbReference type="EMBL" id="BARS01022997">
    <property type="protein sequence ID" value="GAG06426.1"/>
    <property type="molecule type" value="Genomic_DNA"/>
</dbReference>
<gene>
    <name evidence="1" type="ORF">S01H1_36680</name>
</gene>
<reference evidence="1" key="1">
    <citation type="journal article" date="2014" name="Front. Microbiol.">
        <title>High frequency of phylogenetically diverse reductive dehalogenase-homologous genes in deep subseafloor sedimentary metagenomes.</title>
        <authorList>
            <person name="Kawai M."/>
            <person name="Futagami T."/>
            <person name="Toyoda A."/>
            <person name="Takaki Y."/>
            <person name="Nishi S."/>
            <person name="Hori S."/>
            <person name="Arai W."/>
            <person name="Tsubouchi T."/>
            <person name="Morono Y."/>
            <person name="Uchiyama I."/>
            <person name="Ito T."/>
            <person name="Fujiyama A."/>
            <person name="Inagaki F."/>
            <person name="Takami H."/>
        </authorList>
    </citation>
    <scope>NUCLEOTIDE SEQUENCE</scope>
    <source>
        <strain evidence="1">Expedition CK06-06</strain>
    </source>
</reference>
<proteinExistence type="predicted"/>